<dbReference type="Gene3D" id="3.40.50.300">
    <property type="entry name" value="P-loop containing nucleotide triphosphate hydrolases"/>
    <property type="match status" value="1"/>
</dbReference>
<reference evidence="4 5" key="1">
    <citation type="submission" date="2014-04" db="EMBL/GenBank/DDBJ databases">
        <authorList>
            <consortium name="DOE Joint Genome Institute"/>
            <person name="Kuo A."/>
            <person name="Gay G."/>
            <person name="Dore J."/>
            <person name="Kohler A."/>
            <person name="Nagy L.G."/>
            <person name="Floudas D."/>
            <person name="Copeland A."/>
            <person name="Barry K.W."/>
            <person name="Cichocki N."/>
            <person name="Veneault-Fourrey C."/>
            <person name="LaButti K."/>
            <person name="Lindquist E.A."/>
            <person name="Lipzen A."/>
            <person name="Lundell T."/>
            <person name="Morin E."/>
            <person name="Murat C."/>
            <person name="Sun H."/>
            <person name="Tunlid A."/>
            <person name="Henrissat B."/>
            <person name="Grigoriev I.V."/>
            <person name="Hibbett D.S."/>
            <person name="Martin F."/>
            <person name="Nordberg H.P."/>
            <person name="Cantor M.N."/>
            <person name="Hua S.X."/>
        </authorList>
    </citation>
    <scope>NUCLEOTIDE SEQUENCE [LARGE SCALE GENOMIC DNA]</scope>
    <source>
        <strain evidence="5">h7</strain>
    </source>
</reference>
<keyword evidence="1" id="KW-0677">Repeat</keyword>
<feature type="transmembrane region" description="Helical" evidence="2">
    <location>
        <begin position="891"/>
        <end position="912"/>
    </location>
</feature>
<dbReference type="AlphaFoldDB" id="A0A0C2YRP4"/>
<name>A0A0C2YRP4_HEBCY</name>
<dbReference type="InterPro" id="IPR027417">
    <property type="entry name" value="P-loop_NTPase"/>
</dbReference>
<dbReference type="PANTHER" id="PTHR10039">
    <property type="entry name" value="AMELOGENIN"/>
    <property type="match status" value="1"/>
</dbReference>
<evidence type="ECO:0000313" key="5">
    <source>
        <dbReference type="Proteomes" id="UP000053424"/>
    </source>
</evidence>
<dbReference type="HOGENOM" id="CLU_000288_6_10_1"/>
<protein>
    <recommendedName>
        <fullName evidence="3">NACHT domain-containing protein</fullName>
    </recommendedName>
</protein>
<dbReference type="PANTHER" id="PTHR10039:SF17">
    <property type="entry name" value="FUNGAL STAND N-TERMINAL GOODBYE DOMAIN-CONTAINING PROTEIN-RELATED"/>
    <property type="match status" value="1"/>
</dbReference>
<evidence type="ECO:0000256" key="2">
    <source>
        <dbReference type="SAM" id="Phobius"/>
    </source>
</evidence>
<feature type="domain" description="NACHT" evidence="3">
    <location>
        <begin position="77"/>
        <end position="234"/>
    </location>
</feature>
<accession>A0A0C2YRP4</accession>
<proteinExistence type="predicted"/>
<evidence type="ECO:0000313" key="4">
    <source>
        <dbReference type="EMBL" id="KIM43687.1"/>
    </source>
</evidence>
<keyword evidence="2" id="KW-1133">Transmembrane helix</keyword>
<dbReference type="InterPro" id="IPR007111">
    <property type="entry name" value="NACHT_NTPase"/>
</dbReference>
<dbReference type="InterPro" id="IPR056884">
    <property type="entry name" value="NPHP3-like_N"/>
</dbReference>
<keyword evidence="2" id="KW-0472">Membrane</keyword>
<evidence type="ECO:0000259" key="3">
    <source>
        <dbReference type="PROSITE" id="PS50837"/>
    </source>
</evidence>
<dbReference type="PROSITE" id="PS50837">
    <property type="entry name" value="NACHT"/>
    <property type="match status" value="1"/>
</dbReference>
<evidence type="ECO:0000256" key="1">
    <source>
        <dbReference type="ARBA" id="ARBA00022737"/>
    </source>
</evidence>
<dbReference type="EMBL" id="KN831775">
    <property type="protein sequence ID" value="KIM43687.1"/>
    <property type="molecule type" value="Genomic_DNA"/>
</dbReference>
<dbReference type="Pfam" id="PF24883">
    <property type="entry name" value="NPHP3_N"/>
    <property type="match status" value="1"/>
</dbReference>
<dbReference type="Proteomes" id="UP000053424">
    <property type="component" value="Unassembled WGS sequence"/>
</dbReference>
<sequence>MAFFSDARDFTISGGTFTSNLHRAEGEKGRELLASRVAQGALHNAAERYDPPKCHPRTRKAILKRIMEWVDSPEGQAFLWIYGPAGSGKSAIAQTIAELCFKANKLAASFFFSRNAAARNNELLLISTLVYQLAHSFPEIRKIVESRIEHDPIVLSLSLEAQIEALLIEPLNRVLHTARAEGDEENFHSRPRLIILDGLDECGDGDTQRYVLDVLSRAVSSISFPIIFLITSRPEQVIRNSFNYISMSASTTRIPLDDAHEPDADIRIVIESKCEEIRETHPARASLPSPWPSYDEIEQLVAKSSGQFIYASTVLKFLESPRHRPQDRLNIIFGISAAENATPFAELDALYSQIFSTVIDIEKLRDVLSVILLTAHIPKTQTAIEEFLSYSSGTVDILFSDLPSVIALPSLEEPDSQIQILHASLTDFLYDRSRSGNMFIDVEAAHAFIAIRLMHRFNQPLPQNLEDEDNPLKVSRLYDRLMFPKHCFSAGSSPELLDDLYVFDLADYLGWFRSSDSILVQRSLSLSLNSSNKAKSDPRIQRDIMEDTGLHVPGLQGSIHGSSKDGTLSVSLIDRTGAYIRLANLDPEIRVTTKDIAMSETYITSVRSSADIPKFLLWLREKRTANHTSDLFHHHLSAIDTWIRKQLEIPVNQNFRPSFLESTDSHRFNLKRRAQKLFDILKDEEQEARLSSDAVFLALLVDQLGNNLIGSITLGLPWDHTNDPTYYTLFHDFLTDPTRAGPHFFDDDKFARLTKSILDFIIQGGIHDETVIFYPDPLRRVLSEDALRELSTVDMSSPGPGEIFQDCGVLTIVPYMLERAAKTRELEAILLNHPFKSDDVDDVLHSWKQKCAEAAEAYLEKCKEQRDLDAQAIAETCTVQPEIRHIKSRNYPSFGIVTLLVAVMVSYIAGYFSANRKDIFG</sequence>
<keyword evidence="5" id="KW-1185">Reference proteome</keyword>
<dbReference type="OrthoDB" id="2970937at2759"/>
<keyword evidence="2" id="KW-0812">Transmembrane</keyword>
<dbReference type="SUPFAM" id="SSF52540">
    <property type="entry name" value="P-loop containing nucleoside triphosphate hydrolases"/>
    <property type="match status" value="1"/>
</dbReference>
<gene>
    <name evidence="4" type="ORF">M413DRAFT_443595</name>
</gene>
<organism evidence="4 5">
    <name type="scientific">Hebeloma cylindrosporum</name>
    <dbReference type="NCBI Taxonomy" id="76867"/>
    <lineage>
        <taxon>Eukaryota</taxon>
        <taxon>Fungi</taxon>
        <taxon>Dikarya</taxon>
        <taxon>Basidiomycota</taxon>
        <taxon>Agaricomycotina</taxon>
        <taxon>Agaricomycetes</taxon>
        <taxon>Agaricomycetidae</taxon>
        <taxon>Agaricales</taxon>
        <taxon>Agaricineae</taxon>
        <taxon>Hymenogastraceae</taxon>
        <taxon>Hebeloma</taxon>
    </lineage>
</organism>
<reference evidence="5" key="2">
    <citation type="submission" date="2015-01" db="EMBL/GenBank/DDBJ databases">
        <title>Evolutionary Origins and Diversification of the Mycorrhizal Mutualists.</title>
        <authorList>
            <consortium name="DOE Joint Genome Institute"/>
            <consortium name="Mycorrhizal Genomics Consortium"/>
            <person name="Kohler A."/>
            <person name="Kuo A."/>
            <person name="Nagy L.G."/>
            <person name="Floudas D."/>
            <person name="Copeland A."/>
            <person name="Barry K.W."/>
            <person name="Cichocki N."/>
            <person name="Veneault-Fourrey C."/>
            <person name="LaButti K."/>
            <person name="Lindquist E.A."/>
            <person name="Lipzen A."/>
            <person name="Lundell T."/>
            <person name="Morin E."/>
            <person name="Murat C."/>
            <person name="Riley R."/>
            <person name="Ohm R."/>
            <person name="Sun H."/>
            <person name="Tunlid A."/>
            <person name="Henrissat B."/>
            <person name="Grigoriev I.V."/>
            <person name="Hibbett D.S."/>
            <person name="Martin F."/>
        </authorList>
    </citation>
    <scope>NUCLEOTIDE SEQUENCE [LARGE SCALE GENOMIC DNA]</scope>
    <source>
        <strain evidence="5">h7</strain>
    </source>
</reference>